<dbReference type="SMART" id="SM00900">
    <property type="entry name" value="FMN_bind"/>
    <property type="match status" value="1"/>
</dbReference>
<dbReference type="InterPro" id="IPR007329">
    <property type="entry name" value="FMN-bd"/>
</dbReference>
<comment type="catalytic activity">
    <reaction evidence="8">
        <text>dihydrourocanate + A = urocanate + AH2</text>
        <dbReference type="Rhea" id="RHEA:36059"/>
        <dbReference type="ChEBI" id="CHEBI:13193"/>
        <dbReference type="ChEBI" id="CHEBI:17499"/>
        <dbReference type="ChEBI" id="CHEBI:27247"/>
        <dbReference type="ChEBI" id="CHEBI:72991"/>
        <dbReference type="EC" id="1.3.99.33"/>
    </reaction>
</comment>
<comment type="cofactor">
    <cofactor evidence="2">
        <name>FAD</name>
        <dbReference type="ChEBI" id="CHEBI:57692"/>
    </cofactor>
</comment>
<accession>A0A837RD61</accession>
<dbReference type="InterPro" id="IPR027477">
    <property type="entry name" value="Succ_DH/fumarate_Rdtase_cat_sf"/>
</dbReference>
<dbReference type="PANTHER" id="PTHR43400">
    <property type="entry name" value="FUMARATE REDUCTASE"/>
    <property type="match status" value="1"/>
</dbReference>
<sequence>MAEVYQGVTHGFHGPITANVTIEDQKIKKIDAEYSQAATVGALGIARMKAQILAQQSTDVDAVTGASTSANAFKAAVEKAIAVSQQTLSEEAGRDINVPSPKSGPVDEVTGASANPLQAPTNPSPVTPAEVASEHATFDATYDVIVVGAGGAGLSAAVQAASEGLSVLICEKAGIAGGTTNYSGGVVQAAGTKYQKQFTTYQNDTPEKHANEWLAAGENSVDADLVHDLATNAPKNIEWLADLGIKWHAVYGHTQIPYEQSEDFADRIHVYEGGGGMAGGTVLAQTLLKRALEKGAKISYDTTVTTLITANDHSITGVKARVKKQVTSFKARYGVILATASIDHNQALAFQYSPQQYNDLLFNTCLSAKTDTGDGILLGQSVGAAIQGMGGCIDFDGKTGNGTDNRVPAMPMIFVNGRGKRFVCEDATYAYQYRAIFQQEKQFKTPTYMIFADSSLQANGAWWTADSLSEDVKKGTVIAADSLTDLATAINVPVDNLTASVTAWNQQASAGQDTEFGRQTGIQALAGKWYAYRNRATNLGAIGGLKINVDCQVLDNFDQPITNLYAAGLNAGGWIGQYYPGSGTAIAGIVHQGRKAAEKISALAAARMS</sequence>
<feature type="domain" description="FMN-binding" evidence="10">
    <location>
        <begin position="11"/>
        <end position="84"/>
    </location>
</feature>
<dbReference type="InterPro" id="IPR003953">
    <property type="entry name" value="FAD-dep_OxRdtase_2_FAD-bd"/>
</dbReference>
<feature type="region of interest" description="Disordered" evidence="9">
    <location>
        <begin position="92"/>
        <end position="128"/>
    </location>
</feature>
<dbReference type="RefSeq" id="WP_050337977.1">
    <property type="nucleotide sequence ID" value="NZ_AZCU01000007.1"/>
</dbReference>
<comment type="cofactor">
    <cofactor evidence="1">
        <name>FMN</name>
        <dbReference type="ChEBI" id="CHEBI:58210"/>
    </cofactor>
</comment>
<evidence type="ECO:0000256" key="4">
    <source>
        <dbReference type="ARBA" id="ARBA00015872"/>
    </source>
</evidence>
<dbReference type="SUPFAM" id="SSF51905">
    <property type="entry name" value="FAD/NAD(P)-binding domain"/>
    <property type="match status" value="1"/>
</dbReference>
<comment type="caution">
    <text evidence="11">The sequence shown here is derived from an EMBL/GenBank/DDBJ whole genome shotgun (WGS) entry which is preliminary data.</text>
</comment>
<dbReference type="Gene3D" id="3.50.50.60">
    <property type="entry name" value="FAD/NAD(P)-binding domain"/>
    <property type="match status" value="1"/>
</dbReference>
<dbReference type="PANTHER" id="PTHR43400:SF10">
    <property type="entry name" value="3-OXOSTEROID 1-DEHYDROGENASE"/>
    <property type="match status" value="1"/>
</dbReference>
<evidence type="ECO:0000256" key="3">
    <source>
        <dbReference type="ARBA" id="ARBA00013137"/>
    </source>
</evidence>
<dbReference type="Gene3D" id="3.90.1010.20">
    <property type="match status" value="1"/>
</dbReference>
<evidence type="ECO:0000256" key="8">
    <source>
        <dbReference type="ARBA" id="ARBA00049922"/>
    </source>
</evidence>
<dbReference type="Pfam" id="PF04205">
    <property type="entry name" value="FMN_bind"/>
    <property type="match status" value="1"/>
</dbReference>
<proteinExistence type="predicted"/>
<evidence type="ECO:0000313" key="11">
    <source>
        <dbReference type="EMBL" id="KRK25522.1"/>
    </source>
</evidence>
<organism evidence="11 12">
    <name type="scientific">Lactiplantibacillus pentosus DSM 20314</name>
    <dbReference type="NCBI Taxonomy" id="1423791"/>
    <lineage>
        <taxon>Bacteria</taxon>
        <taxon>Bacillati</taxon>
        <taxon>Bacillota</taxon>
        <taxon>Bacilli</taxon>
        <taxon>Lactobacillales</taxon>
        <taxon>Lactobacillaceae</taxon>
        <taxon>Lactiplantibacillus</taxon>
    </lineage>
</organism>
<dbReference type="GO" id="GO:0008202">
    <property type="term" value="P:steroid metabolic process"/>
    <property type="evidence" value="ECO:0007669"/>
    <property type="project" value="UniProtKB-ARBA"/>
</dbReference>
<dbReference type="Pfam" id="PF00890">
    <property type="entry name" value="FAD_binding_2"/>
    <property type="match status" value="1"/>
</dbReference>
<gene>
    <name evidence="11" type="ORF">FD24_GL003013</name>
</gene>
<evidence type="ECO:0000256" key="1">
    <source>
        <dbReference type="ARBA" id="ARBA00001917"/>
    </source>
</evidence>
<feature type="compositionally biased region" description="Polar residues" evidence="9">
    <location>
        <begin position="112"/>
        <end position="121"/>
    </location>
</feature>
<name>A0A837RD61_LACPE</name>
<dbReference type="InterPro" id="IPR050315">
    <property type="entry name" value="FAD-oxidoreductase_2"/>
</dbReference>
<keyword evidence="5" id="KW-0285">Flavoprotein</keyword>
<evidence type="ECO:0000256" key="5">
    <source>
        <dbReference type="ARBA" id="ARBA00022630"/>
    </source>
</evidence>
<dbReference type="GO" id="GO:0033765">
    <property type="term" value="F:steroid dehydrogenase activity, acting on the CH-CH group of donors"/>
    <property type="evidence" value="ECO:0007669"/>
    <property type="project" value="UniProtKB-ARBA"/>
</dbReference>
<dbReference type="SUPFAM" id="SSF56425">
    <property type="entry name" value="Succinate dehydrogenase/fumarate reductase flavoprotein, catalytic domain"/>
    <property type="match status" value="1"/>
</dbReference>
<evidence type="ECO:0000256" key="2">
    <source>
        <dbReference type="ARBA" id="ARBA00001974"/>
    </source>
</evidence>
<dbReference type="InterPro" id="IPR036188">
    <property type="entry name" value="FAD/NAD-bd_sf"/>
</dbReference>
<keyword evidence="7" id="KW-0560">Oxidoreductase</keyword>
<evidence type="ECO:0000256" key="7">
    <source>
        <dbReference type="ARBA" id="ARBA00023002"/>
    </source>
</evidence>
<reference evidence="11 12" key="1">
    <citation type="journal article" date="2015" name="Genome Announc.">
        <title>Expanding the biotechnology potential of lactobacilli through comparative genomics of 213 strains and associated genera.</title>
        <authorList>
            <person name="Sun Z."/>
            <person name="Harris H.M."/>
            <person name="McCann A."/>
            <person name="Guo C."/>
            <person name="Argimon S."/>
            <person name="Zhang W."/>
            <person name="Yang X."/>
            <person name="Jeffery I.B."/>
            <person name="Cooney J.C."/>
            <person name="Kagawa T.F."/>
            <person name="Liu W."/>
            <person name="Song Y."/>
            <person name="Salvetti E."/>
            <person name="Wrobel A."/>
            <person name="Rasinkangas P."/>
            <person name="Parkhill J."/>
            <person name="Rea M.C."/>
            <person name="O'Sullivan O."/>
            <person name="Ritari J."/>
            <person name="Douillard F.P."/>
            <person name="Paul Ross R."/>
            <person name="Yang R."/>
            <person name="Briner A.E."/>
            <person name="Felis G.E."/>
            <person name="de Vos W.M."/>
            <person name="Barrangou R."/>
            <person name="Klaenhammer T.R."/>
            <person name="Caufield P.W."/>
            <person name="Cui Y."/>
            <person name="Zhang H."/>
            <person name="O'Toole P.W."/>
        </authorList>
    </citation>
    <scope>NUCLEOTIDE SEQUENCE [LARGE SCALE GENOMIC DNA]</scope>
    <source>
        <strain evidence="11 12">DSM 20314</strain>
    </source>
</reference>
<evidence type="ECO:0000259" key="10">
    <source>
        <dbReference type="SMART" id="SM00900"/>
    </source>
</evidence>
<dbReference type="EC" id="1.3.99.33" evidence="3"/>
<evidence type="ECO:0000256" key="9">
    <source>
        <dbReference type="SAM" id="MobiDB-lite"/>
    </source>
</evidence>
<dbReference type="Proteomes" id="UP000051020">
    <property type="component" value="Unassembled WGS sequence"/>
</dbReference>
<dbReference type="GO" id="GO:0010181">
    <property type="term" value="F:FMN binding"/>
    <property type="evidence" value="ECO:0007669"/>
    <property type="project" value="InterPro"/>
</dbReference>
<dbReference type="GeneID" id="49392514"/>
<protein>
    <recommendedName>
        <fullName evidence="4">Urocanate reductase</fullName>
        <ecNumber evidence="3">1.3.99.33</ecNumber>
    </recommendedName>
</protein>
<dbReference type="AlphaFoldDB" id="A0A837RD61"/>
<evidence type="ECO:0000256" key="6">
    <source>
        <dbReference type="ARBA" id="ARBA00022827"/>
    </source>
</evidence>
<keyword evidence="6" id="KW-0274">FAD</keyword>
<dbReference type="EMBL" id="AZCU01000007">
    <property type="protein sequence ID" value="KRK25522.1"/>
    <property type="molecule type" value="Genomic_DNA"/>
</dbReference>
<dbReference type="GO" id="GO:0016020">
    <property type="term" value="C:membrane"/>
    <property type="evidence" value="ECO:0007669"/>
    <property type="project" value="InterPro"/>
</dbReference>
<evidence type="ECO:0000313" key="12">
    <source>
        <dbReference type="Proteomes" id="UP000051020"/>
    </source>
</evidence>
<dbReference type="PRINTS" id="PR00411">
    <property type="entry name" value="PNDRDTASEI"/>
</dbReference>
<dbReference type="Gene3D" id="3.90.700.10">
    <property type="entry name" value="Succinate dehydrogenase/fumarate reductase flavoprotein, catalytic domain"/>
    <property type="match status" value="1"/>
</dbReference>